<proteinExistence type="predicted"/>
<evidence type="ECO:0000313" key="2">
    <source>
        <dbReference type="Proteomes" id="UP000198923"/>
    </source>
</evidence>
<name>A0A1G7QYN6_9ACTN</name>
<dbReference type="EMBL" id="FNCN01000001">
    <property type="protein sequence ID" value="SDG02770.1"/>
    <property type="molecule type" value="Genomic_DNA"/>
</dbReference>
<evidence type="ECO:0000313" key="1">
    <source>
        <dbReference type="EMBL" id="SDG02770.1"/>
    </source>
</evidence>
<organism evidence="1 2">
    <name type="scientific">Sinosporangium album</name>
    <dbReference type="NCBI Taxonomy" id="504805"/>
    <lineage>
        <taxon>Bacteria</taxon>
        <taxon>Bacillati</taxon>
        <taxon>Actinomycetota</taxon>
        <taxon>Actinomycetes</taxon>
        <taxon>Streptosporangiales</taxon>
        <taxon>Streptosporangiaceae</taxon>
        <taxon>Sinosporangium</taxon>
    </lineage>
</organism>
<keyword evidence="2" id="KW-1185">Reference proteome</keyword>
<dbReference type="Proteomes" id="UP000198923">
    <property type="component" value="Unassembled WGS sequence"/>
</dbReference>
<accession>A0A1G7QYN6</accession>
<sequence length="44" mass="5017">MKTACRYTGSAYSLSSRWLSPSSSKDRYDLPVAEVLAHLRKREV</sequence>
<gene>
    <name evidence="1" type="ORF">SAMN05421505_101149</name>
</gene>
<dbReference type="AlphaFoldDB" id="A0A1G7QYN6"/>
<reference evidence="1 2" key="1">
    <citation type="submission" date="2016-10" db="EMBL/GenBank/DDBJ databases">
        <authorList>
            <person name="de Groot N.N."/>
        </authorList>
    </citation>
    <scope>NUCLEOTIDE SEQUENCE [LARGE SCALE GENOMIC DNA]</scope>
    <source>
        <strain evidence="1 2">CPCC 201354</strain>
    </source>
</reference>
<protein>
    <submittedName>
        <fullName evidence="1">Uncharacterized protein</fullName>
    </submittedName>
</protein>